<evidence type="ECO:0000313" key="8">
    <source>
        <dbReference type="Proteomes" id="UP001305779"/>
    </source>
</evidence>
<feature type="region of interest" description="Disordered" evidence="4">
    <location>
        <begin position="377"/>
        <end position="406"/>
    </location>
</feature>
<keyword evidence="8" id="KW-1185">Reference proteome</keyword>
<dbReference type="SUPFAM" id="SSF48371">
    <property type="entry name" value="ARM repeat"/>
    <property type="match status" value="1"/>
</dbReference>
<evidence type="ECO:0000256" key="2">
    <source>
        <dbReference type="ARBA" id="ARBA00023034"/>
    </source>
</evidence>
<dbReference type="Gene3D" id="1.25.10.10">
    <property type="entry name" value="Leucine-rich Repeat Variant"/>
    <property type="match status" value="1"/>
</dbReference>
<feature type="compositionally biased region" description="Basic and acidic residues" evidence="4">
    <location>
        <begin position="74"/>
        <end position="83"/>
    </location>
</feature>
<feature type="domain" description="Uso1/p115-like vesicle tethering protein C-terminal" evidence="6">
    <location>
        <begin position="979"/>
        <end position="1098"/>
    </location>
</feature>
<feature type="compositionally biased region" description="Polar residues" evidence="4">
    <location>
        <begin position="381"/>
        <end position="393"/>
    </location>
</feature>
<evidence type="ECO:0000256" key="4">
    <source>
        <dbReference type="SAM" id="MobiDB-lite"/>
    </source>
</evidence>
<keyword evidence="3" id="KW-0175">Coiled coil</keyword>
<dbReference type="InterPro" id="IPR006955">
    <property type="entry name" value="Uso1_p115_C"/>
</dbReference>
<dbReference type="Pfam" id="PF04871">
    <property type="entry name" value="Uso1_p115_C"/>
    <property type="match status" value="1"/>
</dbReference>
<evidence type="ECO:0000259" key="6">
    <source>
        <dbReference type="Pfam" id="PF04871"/>
    </source>
</evidence>
<feature type="compositionally biased region" description="Basic and acidic residues" evidence="4">
    <location>
        <begin position="1023"/>
        <end position="1053"/>
    </location>
</feature>
<feature type="region of interest" description="Disordered" evidence="4">
    <location>
        <begin position="62"/>
        <end position="86"/>
    </location>
</feature>
<dbReference type="PANTHER" id="PTHR10013:SF0">
    <property type="entry name" value="GENERAL VESICULAR TRANSPORT FACTOR P115"/>
    <property type="match status" value="1"/>
</dbReference>
<dbReference type="InterPro" id="IPR024095">
    <property type="entry name" value="Vesicle_P115"/>
</dbReference>
<proteinExistence type="predicted"/>
<dbReference type="SUPFAM" id="SSF57997">
    <property type="entry name" value="Tropomyosin"/>
    <property type="match status" value="1"/>
</dbReference>
<feature type="region of interest" description="Disordered" evidence="4">
    <location>
        <begin position="913"/>
        <end position="1053"/>
    </location>
</feature>
<reference evidence="7 8" key="1">
    <citation type="journal article" date="2023" name="G3 (Bethesda)">
        <title>A chromosome-level genome assembly of Zasmidium syzygii isolated from banana leaves.</title>
        <authorList>
            <person name="van Westerhoven A.C."/>
            <person name="Mehrabi R."/>
            <person name="Talebi R."/>
            <person name="Steentjes M.B.F."/>
            <person name="Corcolon B."/>
            <person name="Chong P.A."/>
            <person name="Kema G.H.J."/>
            <person name="Seidl M.F."/>
        </authorList>
    </citation>
    <scope>NUCLEOTIDE SEQUENCE [LARGE SCALE GENOMIC DNA]</scope>
    <source>
        <strain evidence="7 8">P124</strain>
    </source>
</reference>
<feature type="region of interest" description="Disordered" evidence="4">
    <location>
        <begin position="1076"/>
        <end position="1104"/>
    </location>
</feature>
<evidence type="ECO:0000256" key="1">
    <source>
        <dbReference type="ARBA" id="ARBA00004555"/>
    </source>
</evidence>
<dbReference type="PANTHER" id="PTHR10013">
    <property type="entry name" value="GENERAL VESICULAR TRANSPORT FACTOR P115"/>
    <property type="match status" value="1"/>
</dbReference>
<feature type="region of interest" description="Disordered" evidence="4">
    <location>
        <begin position="721"/>
        <end position="814"/>
    </location>
</feature>
<keyword evidence="2" id="KW-0333">Golgi apparatus</keyword>
<evidence type="ECO:0000313" key="7">
    <source>
        <dbReference type="EMBL" id="KAK4503991.1"/>
    </source>
</evidence>
<protein>
    <submittedName>
        <fullName evidence="7">Uncharacterized protein</fullName>
    </submittedName>
</protein>
<organism evidence="7 8">
    <name type="scientific">Zasmidium cellare</name>
    <name type="common">Wine cellar mold</name>
    <name type="synonym">Racodium cellare</name>
    <dbReference type="NCBI Taxonomy" id="395010"/>
    <lineage>
        <taxon>Eukaryota</taxon>
        <taxon>Fungi</taxon>
        <taxon>Dikarya</taxon>
        <taxon>Ascomycota</taxon>
        <taxon>Pezizomycotina</taxon>
        <taxon>Dothideomycetes</taxon>
        <taxon>Dothideomycetidae</taxon>
        <taxon>Mycosphaerellales</taxon>
        <taxon>Mycosphaerellaceae</taxon>
        <taxon>Zasmidium</taxon>
    </lineage>
</organism>
<evidence type="ECO:0000256" key="3">
    <source>
        <dbReference type="ARBA" id="ARBA00023054"/>
    </source>
</evidence>
<comment type="caution">
    <text evidence="7">The sequence shown here is derived from an EMBL/GenBank/DDBJ whole genome shotgun (WGS) entry which is preliminary data.</text>
</comment>
<evidence type="ECO:0000259" key="5">
    <source>
        <dbReference type="Pfam" id="PF04869"/>
    </source>
</evidence>
<dbReference type="Pfam" id="PF04869">
    <property type="entry name" value="Uso1_p115_head"/>
    <property type="match status" value="1"/>
</dbReference>
<feature type="compositionally biased region" description="Basic and acidic residues" evidence="4">
    <location>
        <begin position="778"/>
        <end position="806"/>
    </location>
</feature>
<feature type="compositionally biased region" description="Acidic residues" evidence="4">
    <location>
        <begin position="1083"/>
        <end position="1104"/>
    </location>
</feature>
<gene>
    <name evidence="7" type="ORF">PRZ48_004906</name>
</gene>
<feature type="domain" description="Vesicle tethering protein Uso1/P115-like head" evidence="5">
    <location>
        <begin position="358"/>
        <end position="677"/>
    </location>
</feature>
<dbReference type="InterPro" id="IPR011989">
    <property type="entry name" value="ARM-like"/>
</dbReference>
<name>A0ABR0ES87_ZASCE</name>
<dbReference type="InterPro" id="IPR016024">
    <property type="entry name" value="ARM-type_fold"/>
</dbReference>
<dbReference type="InterPro" id="IPR006953">
    <property type="entry name" value="Vesicle_Uso1_P115_head"/>
</dbReference>
<feature type="compositionally biased region" description="Basic and acidic residues" evidence="4">
    <location>
        <begin position="760"/>
        <end position="769"/>
    </location>
</feature>
<dbReference type="EMBL" id="JAXOVC010000003">
    <property type="protein sequence ID" value="KAK4503991.1"/>
    <property type="molecule type" value="Genomic_DNA"/>
</dbReference>
<accession>A0ABR0ES87</accession>
<comment type="subcellular location">
    <subcellularLocation>
        <location evidence="1">Golgi apparatus</location>
    </subcellularLocation>
</comment>
<dbReference type="Proteomes" id="UP001305779">
    <property type="component" value="Unassembled WGS sequence"/>
</dbReference>
<dbReference type="Gene3D" id="1.10.287.620">
    <property type="entry name" value="Helix Hairpins"/>
    <property type="match status" value="1"/>
</dbReference>
<feature type="compositionally biased region" description="Basic and acidic residues" evidence="4">
    <location>
        <begin position="726"/>
        <end position="750"/>
    </location>
</feature>
<sequence>MLKTPPLQTATATIDTLCGRLESATLLEDRRAAILGLRSFAKQYPASVASGSLRELISTLKRDGLGDPSSTKSQDGESRKSQEGGDVDTIRTVLETLLMLFNPDSSSPEAGDEIAFFLADEFSMRQENIILLLNLLDPTSPYADYYSRLYSVQILSSICAARPERLQECILSAPLGISRLVGVLDDGRDAVRNAGLLLLVDLTSGANEDLRKIVAFEDVFGKIFALIRLEGGLAEAGITAQDCLSLLANLIRGSASNQTMFRESGCVAQLTQLVAEAFPPEEPEAPYVVQSREKAAWGLLQLLRLFFLPGEASTPQNQTAFFRAGTAQVLIDLGFTGSPPHPIRTSALKAAAALIESNPPLQEQFAALTVITPADAEHNSEQAQKPQQVNGTRPKSAAGNKGSTRASVENRRTYIIEALLDLCLGQPQSEQSLRAASCGLIQAYLTNHERIRAHFLQRAVAGHAEKETAANVITALLHPAESDSSSVVFASWIIQDLVAENLDAKSALTAVKEGNESEGEDVVTAIQAFGSQLQASLQTPIDERLAASFASLLTTLLWDFAPGVDDLLADGSSLMQALVGVVKTPSDPVVTGLSAVLLGTVYEFSTKDSPIPRRTLAPLLQQKLGRTKYLDALSQLRRQPAVRDFDLDLESDDNDALLSRVYVELFAVEYSRLRKAIDKDPGVEVLPPSAAEAGVDRDVLDDLRQQLQSAKDALAQAQQEALEAGQKGEQDKMTAHKELQTATSEVERLRKINQAMQQGHEAELEKQQKQFEQQRQTSDTRHQHALGDARREAEKKAQETLREREAASTSKMQEYERRLAELGNSHRTEASGHANVKQQLETLTAKHNEIITRERDLSRQLQDLQQQYATAERNLQTAAERATAAESKLNIAKTALDSRGEEVDQLKSQVNELKEELKSRDEELKTERSGFADLEKELEAAKKDSSSVDKKVKDAEKKAKDAEEKAKAAEAKVKAAEDKAKTAEGKVKAAEEKAKTAEGKVKAAEDKAKAAEKASAGKGGKGAKADNKAEKEKLEKLEKEVEEAKQGEKSAKEELESMLLVMGDIETKRDEYKAKIKELGGEVSDDDEDEDEDEEDEEGDDDVD</sequence>
<feature type="compositionally biased region" description="Basic and acidic residues" evidence="4">
    <location>
        <begin position="913"/>
        <end position="1012"/>
    </location>
</feature>